<sequence>MAGLDHINALAEATSGFVGRLQDESGNATDIPWSSDPAWRSI</sequence>
<protein>
    <recommendedName>
        <fullName evidence="2">DUF3291 domain-containing protein</fullName>
    </recommendedName>
</protein>
<evidence type="ECO:0000313" key="4">
    <source>
        <dbReference type="Proteomes" id="UP001458946"/>
    </source>
</evidence>
<comment type="caution">
    <text evidence="3">The sequence shown here is derived from an EMBL/GenBank/DDBJ whole genome shotgun (WGS) entry which is preliminary data.</text>
</comment>
<feature type="region of interest" description="Disordered" evidence="1">
    <location>
        <begin position="21"/>
        <end position="42"/>
    </location>
</feature>
<keyword evidence="4" id="KW-1185">Reference proteome</keyword>
<name>A0ABP9VAL9_9DEIO</name>
<dbReference type="EMBL" id="BAABRN010000011">
    <property type="protein sequence ID" value="GAA5501580.1"/>
    <property type="molecule type" value="Genomic_DNA"/>
</dbReference>
<organism evidence="3 4">
    <name type="scientific">Deinococcus xinjiangensis</name>
    <dbReference type="NCBI Taxonomy" id="457454"/>
    <lineage>
        <taxon>Bacteria</taxon>
        <taxon>Thermotogati</taxon>
        <taxon>Deinococcota</taxon>
        <taxon>Deinococci</taxon>
        <taxon>Deinococcales</taxon>
        <taxon>Deinococcaceae</taxon>
        <taxon>Deinococcus</taxon>
    </lineage>
</organism>
<reference evidence="3 4" key="1">
    <citation type="submission" date="2024-02" db="EMBL/GenBank/DDBJ databases">
        <title>Deinococcus xinjiangensis NBRC 107630.</title>
        <authorList>
            <person name="Ichikawa N."/>
            <person name="Katano-Makiyama Y."/>
            <person name="Hidaka K."/>
        </authorList>
    </citation>
    <scope>NUCLEOTIDE SEQUENCE [LARGE SCALE GENOMIC DNA]</scope>
    <source>
        <strain evidence="3 4">NBRC 107630</strain>
    </source>
</reference>
<proteinExistence type="predicted"/>
<feature type="domain" description="DUF3291" evidence="2">
    <location>
        <begin position="2"/>
        <end position="38"/>
    </location>
</feature>
<dbReference type="Pfam" id="PF11695">
    <property type="entry name" value="DUF3291"/>
    <property type="match status" value="1"/>
</dbReference>
<evidence type="ECO:0000256" key="1">
    <source>
        <dbReference type="SAM" id="MobiDB-lite"/>
    </source>
</evidence>
<dbReference type="InterPro" id="IPR021708">
    <property type="entry name" value="DUF3291"/>
</dbReference>
<accession>A0ABP9VAL9</accession>
<dbReference type="Proteomes" id="UP001458946">
    <property type="component" value="Unassembled WGS sequence"/>
</dbReference>
<gene>
    <name evidence="3" type="ORF">Dxin01_01315</name>
</gene>
<evidence type="ECO:0000259" key="2">
    <source>
        <dbReference type="Pfam" id="PF11695"/>
    </source>
</evidence>
<evidence type="ECO:0000313" key="3">
    <source>
        <dbReference type="EMBL" id="GAA5501580.1"/>
    </source>
</evidence>